<evidence type="ECO:0000256" key="3">
    <source>
        <dbReference type="PROSITE-ProRule" id="PRU00339"/>
    </source>
</evidence>
<keyword evidence="2 3" id="KW-0802">TPR repeat</keyword>
<dbReference type="PANTHER" id="PTHR16193">
    <property type="entry name" value="TETRATRICOPEPTIDE REPEAT PROTEIN 27"/>
    <property type="match status" value="1"/>
</dbReference>
<keyword evidence="6" id="KW-1185">Reference proteome</keyword>
<sequence length="907" mass="103164">MIEPHHDSEDSDDDDSGFGLANLDFQGVNFDAAELTNAETKALNWERQLPFHAASFQLEDHSQNDLISIKDIEELLINGRYVDVLRGAKAQKLFRGYTQGISPSEYLRQQIRLQGHSVMSCIEIECIAVAALNLFLQANYTGPSLEISDVAEINPHTCFSEWRDLSAMEPKNTIEETEEEKKSSVTGGKRNNAYQNAILAELAVDGTWPVQVCQVPYFLWLARTILAALNDSQAPIYEYSRYLKGLSLWKSRSIVAHERLLHSREPSQTLWVEAQNTFRSCLEIYCDTSSPAHRSEGAAVMLEWGLAQFHFQKKSLPTFRQAQNLSGLTVEVTGSIGKRTKFQQEATAQLLVRAQSTVPASETTPSENTASLQRVEHSNDEILLEKIQFEDERDMEIKPLTILDQSILMAFCLDVKESNAADELTAEEMGAYLARVLDHHDDWMVYSTALLERSWLEFERTHARERAILQIQALVDQHTNRLTITQSTVKSIEESAPVQVRLRNLHLIVYPPRWSMIQDLADRYAKLGIVTSAAELYTDIEFWNDVVDCYRRAGKMATAEAIVRERLELEESPRMWEALGDITNDPKCFEKAIEVSHGRYSSAFLALGSHYFEKGQIETAAKYYEKALKIRPLVTSAWFRLGTIQMQLEHWEAALRAFSEVVQQEPEEYDAWANVAAIHMRQRRPAEAYPALLEALKYNRNNWRVWVSKLYTCLDLNKFDEAVQACEMLLDLRKAKQASDGIPPLEERCVRAIVGGSLKSLEASAGNEIQLDSSRRTLSRVHALLERLSTSSDAEPWMFETMAVFNQAVGQNEEVLDNLLKEYRSLQAVAGWEKDDKFVIKICRVASQISNLYCQKGDKQNLTKARFLVRGIKQKIEASRPGENTIPEEVFQLSNVMDEIETKLSRL</sequence>
<accession>A0A1Z5K4F4</accession>
<dbReference type="EMBL" id="BDSP01000153">
    <property type="protein sequence ID" value="GAX21113.1"/>
    <property type="molecule type" value="Genomic_DNA"/>
</dbReference>
<dbReference type="InterPro" id="IPR011990">
    <property type="entry name" value="TPR-like_helical_dom_sf"/>
</dbReference>
<evidence type="ECO:0000313" key="5">
    <source>
        <dbReference type="EMBL" id="GAX21113.1"/>
    </source>
</evidence>
<dbReference type="Gene3D" id="1.25.40.10">
    <property type="entry name" value="Tetratricopeptide repeat domain"/>
    <property type="match status" value="1"/>
</dbReference>
<dbReference type="InterPro" id="IPR019734">
    <property type="entry name" value="TPR_rpt"/>
</dbReference>
<dbReference type="AlphaFoldDB" id="A0A1Z5K4F4"/>
<name>A0A1Z5K4F4_FISSO</name>
<dbReference type="SMART" id="SM00028">
    <property type="entry name" value="TPR"/>
    <property type="match status" value="5"/>
</dbReference>
<keyword evidence="1" id="KW-0677">Repeat</keyword>
<dbReference type="Pfam" id="PF14559">
    <property type="entry name" value="TPR_19"/>
    <property type="match status" value="1"/>
</dbReference>
<proteinExistence type="predicted"/>
<feature type="region of interest" description="Disordered" evidence="4">
    <location>
        <begin position="356"/>
        <end position="375"/>
    </location>
</feature>
<dbReference type="PANTHER" id="PTHR16193:SF0">
    <property type="entry name" value="TETRATRICOPEPTIDE REPEAT PROTEIN 27"/>
    <property type="match status" value="1"/>
</dbReference>
<feature type="compositionally biased region" description="Polar residues" evidence="4">
    <location>
        <begin position="356"/>
        <end position="372"/>
    </location>
</feature>
<comment type="caution">
    <text evidence="5">The sequence shown here is derived from an EMBL/GenBank/DDBJ whole genome shotgun (WGS) entry which is preliminary data.</text>
</comment>
<dbReference type="PROSITE" id="PS50005">
    <property type="entry name" value="TPR"/>
    <property type="match status" value="2"/>
</dbReference>
<reference evidence="5 6" key="1">
    <citation type="journal article" date="2015" name="Plant Cell">
        <title>Oil accumulation by the oleaginous diatom Fistulifera solaris as revealed by the genome and transcriptome.</title>
        <authorList>
            <person name="Tanaka T."/>
            <person name="Maeda Y."/>
            <person name="Veluchamy A."/>
            <person name="Tanaka M."/>
            <person name="Abida H."/>
            <person name="Marechal E."/>
            <person name="Bowler C."/>
            <person name="Muto M."/>
            <person name="Sunaga Y."/>
            <person name="Tanaka M."/>
            <person name="Yoshino T."/>
            <person name="Taniguchi T."/>
            <person name="Fukuda Y."/>
            <person name="Nemoto M."/>
            <person name="Matsumoto M."/>
            <person name="Wong P.S."/>
            <person name="Aburatani S."/>
            <person name="Fujibuchi W."/>
        </authorList>
    </citation>
    <scope>NUCLEOTIDE SEQUENCE [LARGE SCALE GENOMIC DNA]</scope>
    <source>
        <strain evidence="5 6">JPCC DA0580</strain>
    </source>
</reference>
<evidence type="ECO:0000256" key="1">
    <source>
        <dbReference type="ARBA" id="ARBA00022737"/>
    </source>
</evidence>
<feature type="repeat" description="TPR" evidence="3">
    <location>
        <begin position="635"/>
        <end position="668"/>
    </location>
</feature>
<feature type="repeat" description="TPR" evidence="3">
    <location>
        <begin position="601"/>
        <end position="634"/>
    </location>
</feature>
<dbReference type="Proteomes" id="UP000198406">
    <property type="component" value="Unassembled WGS sequence"/>
</dbReference>
<dbReference type="Pfam" id="PF13432">
    <property type="entry name" value="TPR_16"/>
    <property type="match status" value="1"/>
</dbReference>
<evidence type="ECO:0000256" key="4">
    <source>
        <dbReference type="SAM" id="MobiDB-lite"/>
    </source>
</evidence>
<dbReference type="PROSITE" id="PS50293">
    <property type="entry name" value="TPR_REGION"/>
    <property type="match status" value="1"/>
</dbReference>
<dbReference type="InterPro" id="IPR044244">
    <property type="entry name" value="TTC27/Emw1"/>
</dbReference>
<dbReference type="InParanoid" id="A0A1Z5K4F4"/>
<evidence type="ECO:0000313" key="6">
    <source>
        <dbReference type="Proteomes" id="UP000198406"/>
    </source>
</evidence>
<dbReference type="OrthoDB" id="1936594at2759"/>
<evidence type="ECO:0000256" key="2">
    <source>
        <dbReference type="ARBA" id="ARBA00022803"/>
    </source>
</evidence>
<gene>
    <name evidence="5" type="ORF">FisN_1Lh212</name>
</gene>
<dbReference type="SUPFAM" id="SSF48452">
    <property type="entry name" value="TPR-like"/>
    <property type="match status" value="2"/>
</dbReference>
<protein>
    <submittedName>
        <fullName evidence="5">Uncharacterized protein</fullName>
    </submittedName>
</protein>
<organism evidence="5 6">
    <name type="scientific">Fistulifera solaris</name>
    <name type="common">Oleaginous diatom</name>
    <dbReference type="NCBI Taxonomy" id="1519565"/>
    <lineage>
        <taxon>Eukaryota</taxon>
        <taxon>Sar</taxon>
        <taxon>Stramenopiles</taxon>
        <taxon>Ochrophyta</taxon>
        <taxon>Bacillariophyta</taxon>
        <taxon>Bacillariophyceae</taxon>
        <taxon>Bacillariophycidae</taxon>
        <taxon>Naviculales</taxon>
        <taxon>Naviculaceae</taxon>
        <taxon>Fistulifera</taxon>
    </lineage>
</organism>